<sequence>MDINALEKISHLTSIINHDSNYEATDLFANSSITSFRENFDYRSKLSNISQEQFNNNSFEDSSNEYDPDDEETEESEEEVTSSEKEALNNEGLDQIQLLNYKQAQRRPTSYLNI</sequence>
<reference evidence="2 3" key="1">
    <citation type="journal article" date="2019" name="Environ. Microbiol.">
        <title>At the nexus of three kingdoms: the genome of the mycorrhizal fungus Gigaspora margarita provides insights into plant, endobacterial and fungal interactions.</title>
        <authorList>
            <person name="Venice F."/>
            <person name="Ghignone S."/>
            <person name="Salvioli di Fossalunga A."/>
            <person name="Amselem J."/>
            <person name="Novero M."/>
            <person name="Xianan X."/>
            <person name="Sedzielewska Toro K."/>
            <person name="Morin E."/>
            <person name="Lipzen A."/>
            <person name="Grigoriev I.V."/>
            <person name="Henrissat B."/>
            <person name="Martin F.M."/>
            <person name="Bonfante P."/>
        </authorList>
    </citation>
    <scope>NUCLEOTIDE SEQUENCE [LARGE SCALE GENOMIC DNA]</scope>
    <source>
        <strain evidence="2 3">BEG34</strain>
    </source>
</reference>
<keyword evidence="3" id="KW-1185">Reference proteome</keyword>
<gene>
    <name evidence="2" type="ORF">F8M41_008527</name>
</gene>
<feature type="compositionally biased region" description="Acidic residues" evidence="1">
    <location>
        <begin position="62"/>
        <end position="81"/>
    </location>
</feature>
<evidence type="ECO:0000313" key="2">
    <source>
        <dbReference type="EMBL" id="KAF0558606.1"/>
    </source>
</evidence>
<comment type="caution">
    <text evidence="2">The sequence shown here is derived from an EMBL/GenBank/DDBJ whole genome shotgun (WGS) entry which is preliminary data.</text>
</comment>
<proteinExistence type="predicted"/>
<dbReference type="EMBL" id="WTPW01000020">
    <property type="protein sequence ID" value="KAF0558606.1"/>
    <property type="molecule type" value="Genomic_DNA"/>
</dbReference>
<dbReference type="Proteomes" id="UP000439903">
    <property type="component" value="Unassembled WGS sequence"/>
</dbReference>
<evidence type="ECO:0000313" key="3">
    <source>
        <dbReference type="Proteomes" id="UP000439903"/>
    </source>
</evidence>
<feature type="region of interest" description="Disordered" evidence="1">
    <location>
        <begin position="51"/>
        <end position="93"/>
    </location>
</feature>
<organism evidence="2 3">
    <name type="scientific">Gigaspora margarita</name>
    <dbReference type="NCBI Taxonomy" id="4874"/>
    <lineage>
        <taxon>Eukaryota</taxon>
        <taxon>Fungi</taxon>
        <taxon>Fungi incertae sedis</taxon>
        <taxon>Mucoromycota</taxon>
        <taxon>Glomeromycotina</taxon>
        <taxon>Glomeromycetes</taxon>
        <taxon>Diversisporales</taxon>
        <taxon>Gigasporaceae</taxon>
        <taxon>Gigaspora</taxon>
    </lineage>
</organism>
<accession>A0A8H4B480</accession>
<evidence type="ECO:0000256" key="1">
    <source>
        <dbReference type="SAM" id="MobiDB-lite"/>
    </source>
</evidence>
<name>A0A8H4B480_GIGMA</name>
<dbReference type="AlphaFoldDB" id="A0A8H4B480"/>
<protein>
    <submittedName>
        <fullName evidence="2">Uncharacterized protein</fullName>
    </submittedName>
</protein>